<organism evidence="5 6">
    <name type="scientific">Saccoglossus kowalevskii</name>
    <name type="common">Acorn worm</name>
    <dbReference type="NCBI Taxonomy" id="10224"/>
    <lineage>
        <taxon>Eukaryota</taxon>
        <taxon>Metazoa</taxon>
        <taxon>Hemichordata</taxon>
        <taxon>Enteropneusta</taxon>
        <taxon>Harrimaniidae</taxon>
        <taxon>Saccoglossus</taxon>
    </lineage>
</organism>
<keyword evidence="5" id="KW-1185">Reference proteome</keyword>
<dbReference type="Gene3D" id="1.20.5.4090">
    <property type="match status" value="1"/>
</dbReference>
<evidence type="ECO:0000256" key="4">
    <source>
        <dbReference type="SAM" id="MobiDB-lite"/>
    </source>
</evidence>
<reference evidence="6" key="1">
    <citation type="submission" date="2025-08" db="UniProtKB">
        <authorList>
            <consortium name="RefSeq"/>
        </authorList>
    </citation>
    <scope>IDENTIFICATION</scope>
    <source>
        <tissue evidence="6">Testes</tissue>
    </source>
</reference>
<feature type="coiled-coil region" evidence="3">
    <location>
        <begin position="44"/>
        <end position="73"/>
    </location>
</feature>
<evidence type="ECO:0000256" key="2">
    <source>
        <dbReference type="ARBA" id="ARBA00023054"/>
    </source>
</evidence>
<comment type="similarity">
    <text evidence="1">Belongs to the LRRFIP family.</text>
</comment>
<proteinExistence type="inferred from homology"/>
<feature type="region of interest" description="Disordered" evidence="4">
    <location>
        <begin position="96"/>
        <end position="127"/>
    </location>
</feature>
<gene>
    <name evidence="6" type="primary">LOC100377949</name>
</gene>
<dbReference type="PANTHER" id="PTHR19212">
    <property type="entry name" value="LEUCINE RICH REPEAT IN FLII INTERACTING PROTEIN"/>
    <property type="match status" value="1"/>
</dbReference>
<dbReference type="PANTHER" id="PTHR19212:SF0">
    <property type="entry name" value="LD07988P"/>
    <property type="match status" value="1"/>
</dbReference>
<dbReference type="GeneID" id="100377949"/>
<feature type="compositionally biased region" description="Basic and acidic residues" evidence="4">
    <location>
        <begin position="297"/>
        <end position="310"/>
    </location>
</feature>
<feature type="region of interest" description="Disordered" evidence="4">
    <location>
        <begin position="297"/>
        <end position="320"/>
    </location>
</feature>
<evidence type="ECO:0000256" key="3">
    <source>
        <dbReference type="SAM" id="Coils"/>
    </source>
</evidence>
<evidence type="ECO:0000256" key="1">
    <source>
        <dbReference type="ARBA" id="ARBA00008275"/>
    </source>
</evidence>
<accession>A0ABM0MX75</accession>
<dbReference type="Proteomes" id="UP000694865">
    <property type="component" value="Unplaced"/>
</dbReference>
<dbReference type="Pfam" id="PF09738">
    <property type="entry name" value="LRRFIP"/>
    <property type="match status" value="1"/>
</dbReference>
<feature type="coiled-coil region" evidence="3">
    <location>
        <begin position="335"/>
        <end position="418"/>
    </location>
</feature>
<dbReference type="InterPro" id="IPR019139">
    <property type="entry name" value="LRRFIP1/2"/>
</dbReference>
<keyword evidence="2 3" id="KW-0175">Coiled coil</keyword>
<evidence type="ECO:0000313" key="6">
    <source>
        <dbReference type="RefSeq" id="XP_006824616.1"/>
    </source>
</evidence>
<feature type="compositionally biased region" description="Low complexity" evidence="4">
    <location>
        <begin position="97"/>
        <end position="112"/>
    </location>
</feature>
<sequence length="426" mass="48815">MSTPIGGRKRTGTGASSRTYTAEGEALTHIAKEAEARLAARRSARAEAREIRMKELERQQKEAEKKMDEEFAQISDEKFVGVKNIAKQPTAIINARSMMTSSQSSLSSGTSQRDNEENIQEITSDDLKFERKSEQDALYELEDKYKKAMMTNAQLDNQKAALIYQVDTLKDVLEEQEECMQELQREAREKHRDLELCKREKMKLTYDVSVCKEMLKQRDDLIEEYGLVLVGGETTEEDVDVLDGEDPVLSPAALVTPDGAQLLEKLGDGSIDFKLKKLVEEKEEILEQIKKLKAELEEEKSKNNQGDRLRNTPLSPMNGPDLELLELQRETGKQVNEYKMRLQKTEQDKSTLEGNIIRLESQVKRYKIAAENAEKTEDELKAEKRKLQRELKKVQERIMELELDNSRLSKRVESLKSRSARNQALL</sequence>
<feature type="coiled-coil region" evidence="3">
    <location>
        <begin position="138"/>
        <end position="200"/>
    </location>
</feature>
<feature type="region of interest" description="Disordered" evidence="4">
    <location>
        <begin position="1"/>
        <end position="21"/>
    </location>
</feature>
<evidence type="ECO:0000313" key="5">
    <source>
        <dbReference type="Proteomes" id="UP000694865"/>
    </source>
</evidence>
<protein>
    <submittedName>
        <fullName evidence="6">Leucine-rich repeat flightless-interacting protein 2-like isoform X1</fullName>
    </submittedName>
</protein>
<name>A0ABM0MX75_SACKO</name>
<dbReference type="RefSeq" id="XP_006824616.1">
    <property type="nucleotide sequence ID" value="XM_006824553.1"/>
</dbReference>